<proteinExistence type="predicted"/>
<keyword evidence="2" id="KW-1185">Reference proteome</keyword>
<dbReference type="EMBL" id="CP054836">
    <property type="protein sequence ID" value="QKV20275.1"/>
    <property type="molecule type" value="Genomic_DNA"/>
</dbReference>
<accession>A0A6N1VKI5</accession>
<organism evidence="1 2">
    <name type="scientific">Oricola thermophila</name>
    <dbReference type="NCBI Taxonomy" id="2742145"/>
    <lineage>
        <taxon>Bacteria</taxon>
        <taxon>Pseudomonadati</taxon>
        <taxon>Pseudomonadota</taxon>
        <taxon>Alphaproteobacteria</taxon>
        <taxon>Hyphomicrobiales</taxon>
        <taxon>Ahrensiaceae</taxon>
        <taxon>Oricola</taxon>
    </lineage>
</organism>
<protein>
    <submittedName>
        <fullName evidence="1">Uncharacterized protein</fullName>
    </submittedName>
</protein>
<dbReference type="Proteomes" id="UP000509367">
    <property type="component" value="Chromosome"/>
</dbReference>
<reference evidence="1 2" key="1">
    <citation type="submission" date="2020-06" db="EMBL/GenBank/DDBJ databases">
        <title>Oricola thermophila sp. nov. isolated from a tidal sediments.</title>
        <authorList>
            <person name="Kwon K.K."/>
            <person name="Yang S.-H."/>
            <person name="Park M.-J."/>
        </authorList>
    </citation>
    <scope>NUCLEOTIDE SEQUENCE [LARGE SCALE GENOMIC DNA]</scope>
    <source>
        <strain evidence="1 2">MEBiC13590</strain>
    </source>
</reference>
<dbReference type="AlphaFoldDB" id="A0A6N1VKI5"/>
<evidence type="ECO:0000313" key="1">
    <source>
        <dbReference type="EMBL" id="QKV20275.1"/>
    </source>
</evidence>
<name>A0A6N1VKI5_9HYPH</name>
<gene>
    <name evidence="1" type="ORF">HTY61_18355</name>
</gene>
<dbReference type="RefSeq" id="WP_175278166.1">
    <property type="nucleotide sequence ID" value="NZ_CP054836.1"/>
</dbReference>
<dbReference type="KEGG" id="orm:HTY61_18355"/>
<evidence type="ECO:0000313" key="2">
    <source>
        <dbReference type="Proteomes" id="UP000509367"/>
    </source>
</evidence>
<sequence>MKPRGPVTIEEIDEALADLAALMRAHGEQGMEYLPIFERLERERERLVDVDARIDAALARRSSRRRSPPSPCRVTV</sequence>